<dbReference type="EMBL" id="AMFJ01034101">
    <property type="protein sequence ID" value="EKD30280.1"/>
    <property type="molecule type" value="Genomic_DNA"/>
</dbReference>
<proteinExistence type="predicted"/>
<accession>K1XIU8</accession>
<reference evidence="2" key="1">
    <citation type="journal article" date="2012" name="Science">
        <title>Fermentation, hydrogen, and sulfur metabolism in multiple uncultivated bacterial phyla.</title>
        <authorList>
            <person name="Wrighton K.C."/>
            <person name="Thomas B.C."/>
            <person name="Sharon I."/>
            <person name="Miller C.S."/>
            <person name="Castelle C.J."/>
            <person name="VerBerkmoes N.C."/>
            <person name="Wilkins M.J."/>
            <person name="Hettich R.L."/>
            <person name="Lipton M.S."/>
            <person name="Williams K.H."/>
            <person name="Long P.E."/>
            <person name="Banfield J.F."/>
        </authorList>
    </citation>
    <scope>NUCLEOTIDE SEQUENCE [LARGE SCALE GENOMIC DNA]</scope>
</reference>
<dbReference type="AlphaFoldDB" id="K1XIU8"/>
<name>K1XIU8_9BACT</name>
<keyword evidence="1" id="KW-0472">Membrane</keyword>
<sequence>MRVFSYILTALVTIFIFNIVLSFSLPVYRDALVQVRTSIFPVSEKISEDDIAEEKKSENARLVESLDRIDKHIESLSETQKTDTGVVTMSGMVNTGTILTSSASGVVVPEVESIPVEPSIPLSGLFLSKIMPEITPKKVENSWFFGIQVMGKIFYNTYSDEKKQIKIYAFNDTYDTLLLNMKLTSSVYSLNETDQFFGYTFFLNPLKKDPKDTLVRFITALEGRAIGVEVPKEYYTTLKKMLLKNK</sequence>
<feature type="transmembrane region" description="Helical" evidence="1">
    <location>
        <begin position="6"/>
        <end position="28"/>
    </location>
</feature>
<comment type="caution">
    <text evidence="2">The sequence shown here is derived from an EMBL/GenBank/DDBJ whole genome shotgun (WGS) entry which is preliminary data.</text>
</comment>
<gene>
    <name evidence="2" type="ORF">ACD_78C00101G0005</name>
</gene>
<protein>
    <submittedName>
        <fullName evidence="2">Uncharacterized protein</fullName>
    </submittedName>
</protein>
<evidence type="ECO:0000313" key="2">
    <source>
        <dbReference type="EMBL" id="EKD30280.1"/>
    </source>
</evidence>
<keyword evidence="1" id="KW-0812">Transmembrane</keyword>
<keyword evidence="1" id="KW-1133">Transmembrane helix</keyword>
<evidence type="ECO:0000256" key="1">
    <source>
        <dbReference type="SAM" id="Phobius"/>
    </source>
</evidence>
<organism evidence="2">
    <name type="scientific">uncultured bacterium</name>
    <name type="common">gcode 4</name>
    <dbReference type="NCBI Taxonomy" id="1234023"/>
    <lineage>
        <taxon>Bacteria</taxon>
        <taxon>environmental samples</taxon>
    </lineage>
</organism>